<evidence type="ECO:0000313" key="8">
    <source>
        <dbReference type="Proteomes" id="UP000290174"/>
    </source>
</evidence>
<dbReference type="RefSeq" id="WP_128933803.1">
    <property type="nucleotide sequence ID" value="NZ_CP022221.1"/>
</dbReference>
<feature type="transmembrane region" description="Helical" evidence="6">
    <location>
        <begin position="286"/>
        <end position="309"/>
    </location>
</feature>
<comment type="subcellular location">
    <subcellularLocation>
        <location evidence="1">Cell membrane</location>
        <topology evidence="1">Multi-pass membrane protein</topology>
    </subcellularLocation>
</comment>
<feature type="transmembrane region" description="Helical" evidence="6">
    <location>
        <begin position="113"/>
        <end position="132"/>
    </location>
</feature>
<dbReference type="PANTHER" id="PTHR30482:SF17">
    <property type="entry name" value="ABC TRANSPORTER ATP-BINDING PROTEIN"/>
    <property type="match status" value="1"/>
</dbReference>
<gene>
    <name evidence="7" type="ORF">EAS61_12330</name>
</gene>
<feature type="transmembrane region" description="Helical" evidence="6">
    <location>
        <begin position="247"/>
        <end position="266"/>
    </location>
</feature>
<evidence type="ECO:0000256" key="5">
    <source>
        <dbReference type="ARBA" id="ARBA00023136"/>
    </source>
</evidence>
<comment type="caution">
    <text evidence="7">The sequence shown here is derived from an EMBL/GenBank/DDBJ whole genome shotgun (WGS) entry which is preliminary data.</text>
</comment>
<evidence type="ECO:0000256" key="4">
    <source>
        <dbReference type="ARBA" id="ARBA00022989"/>
    </source>
</evidence>
<dbReference type="InterPro" id="IPR043428">
    <property type="entry name" value="LivM-like"/>
</dbReference>
<reference evidence="7 8" key="1">
    <citation type="submission" date="2018-11" db="EMBL/GenBank/DDBJ databases">
        <title>Bradyrhizobium sp. nov., isolated from effective nodules of peanut in China.</title>
        <authorList>
            <person name="Li Y."/>
        </authorList>
    </citation>
    <scope>NUCLEOTIDE SEQUENCE [LARGE SCALE GENOMIC DNA]</scope>
    <source>
        <strain evidence="7 8">CCBAU 51770</strain>
    </source>
</reference>
<dbReference type="EMBL" id="RKMK01000008">
    <property type="protein sequence ID" value="RXG99461.1"/>
    <property type="molecule type" value="Genomic_DNA"/>
</dbReference>
<dbReference type="CDD" id="cd06581">
    <property type="entry name" value="TM_PBP1_LivM_like"/>
    <property type="match status" value="1"/>
</dbReference>
<sequence>MSVESIHIPAGREQRPAVAPVWQVRVGTRLSRVAAMAGIALIVALAALPAIASRNLIQDLIFVFTMLTLAQLWNVLAGWGGQVSVGQQAFVGLGAYALFAGIVMAGLDPVAAIPLAGLFAALVAAMLGPLLFRLEGPYFAIGSWVAAEALRLICAQFKSLGGGTGMSISPGELSQMVGLKTVQALLGLRPAAARDVLVYWLALLLAVLVTLGIYAFMRSHHGLALAASRDNAAAARSVGVRTARTRHVLWIAVAFATGMVGAVVYLQKARISPDAAFSVTDWTAYVIFIVVIGGVRTIEGPMVGVLLLWGLVTYLAQFGSLYLVVLGTLAILIMLFMPSGVWGAAARRWQLQLFPTQRWLGRSGSSPMPL</sequence>
<protein>
    <submittedName>
        <fullName evidence="7">Branched-chain amino acid ABC transporter permease</fullName>
    </submittedName>
</protein>
<proteinExistence type="predicted"/>
<keyword evidence="5 6" id="KW-0472">Membrane</keyword>
<evidence type="ECO:0000256" key="3">
    <source>
        <dbReference type="ARBA" id="ARBA00022692"/>
    </source>
</evidence>
<keyword evidence="4 6" id="KW-1133">Transmembrane helix</keyword>
<keyword evidence="3 6" id="KW-0812">Transmembrane</keyword>
<dbReference type="AlphaFoldDB" id="A0A4Q0QR32"/>
<feature type="transmembrane region" description="Helical" evidence="6">
    <location>
        <begin position="321"/>
        <end position="345"/>
    </location>
</feature>
<evidence type="ECO:0000256" key="2">
    <source>
        <dbReference type="ARBA" id="ARBA00022475"/>
    </source>
</evidence>
<dbReference type="PANTHER" id="PTHR30482">
    <property type="entry name" value="HIGH-AFFINITY BRANCHED-CHAIN AMINO ACID TRANSPORT SYSTEM PERMEASE"/>
    <property type="match status" value="1"/>
</dbReference>
<dbReference type="Pfam" id="PF02653">
    <property type="entry name" value="BPD_transp_2"/>
    <property type="match status" value="1"/>
</dbReference>
<evidence type="ECO:0000313" key="7">
    <source>
        <dbReference type="EMBL" id="RXG99461.1"/>
    </source>
</evidence>
<accession>A0A4Q0QR32</accession>
<evidence type="ECO:0000256" key="6">
    <source>
        <dbReference type="SAM" id="Phobius"/>
    </source>
</evidence>
<dbReference type="Proteomes" id="UP000290174">
    <property type="component" value="Unassembled WGS sequence"/>
</dbReference>
<dbReference type="InterPro" id="IPR001851">
    <property type="entry name" value="ABC_transp_permease"/>
</dbReference>
<dbReference type="GO" id="GO:0005886">
    <property type="term" value="C:plasma membrane"/>
    <property type="evidence" value="ECO:0007669"/>
    <property type="project" value="UniProtKB-SubCell"/>
</dbReference>
<keyword evidence="2" id="KW-1003">Cell membrane</keyword>
<feature type="transmembrane region" description="Helical" evidence="6">
    <location>
        <begin position="33"/>
        <end position="51"/>
    </location>
</feature>
<feature type="transmembrane region" description="Helical" evidence="6">
    <location>
        <begin position="196"/>
        <end position="217"/>
    </location>
</feature>
<feature type="transmembrane region" description="Helical" evidence="6">
    <location>
        <begin position="57"/>
        <end position="77"/>
    </location>
</feature>
<evidence type="ECO:0000256" key="1">
    <source>
        <dbReference type="ARBA" id="ARBA00004651"/>
    </source>
</evidence>
<dbReference type="GO" id="GO:0015658">
    <property type="term" value="F:branched-chain amino acid transmembrane transporter activity"/>
    <property type="evidence" value="ECO:0007669"/>
    <property type="project" value="InterPro"/>
</dbReference>
<organism evidence="7 8">
    <name type="scientific">Bradyrhizobium zhanjiangense</name>
    <dbReference type="NCBI Taxonomy" id="1325107"/>
    <lineage>
        <taxon>Bacteria</taxon>
        <taxon>Pseudomonadati</taxon>
        <taxon>Pseudomonadota</taxon>
        <taxon>Alphaproteobacteria</taxon>
        <taxon>Hyphomicrobiales</taxon>
        <taxon>Nitrobacteraceae</taxon>
        <taxon>Bradyrhizobium</taxon>
    </lineage>
</organism>
<name>A0A4Q0QR32_9BRAD</name>
<feature type="transmembrane region" description="Helical" evidence="6">
    <location>
        <begin position="89"/>
        <end position="107"/>
    </location>
</feature>